<dbReference type="InterPro" id="IPR000426">
    <property type="entry name" value="Proteasome_asu_N"/>
</dbReference>
<dbReference type="InterPro" id="IPR001353">
    <property type="entry name" value="Proteasome_sua/b"/>
</dbReference>
<dbReference type="InterPro" id="IPR029055">
    <property type="entry name" value="Ntn_hydrolases_N"/>
</dbReference>
<dbReference type="PROSITE" id="PS51475">
    <property type="entry name" value="PROTEASOME_ALPHA_2"/>
    <property type="match status" value="1"/>
</dbReference>
<dbReference type="AlphaFoldDB" id="A0AAD2HJ04"/>
<name>A0AAD2HJ04_9AGAR</name>
<evidence type="ECO:0000259" key="4">
    <source>
        <dbReference type="PROSITE" id="PS00388"/>
    </source>
</evidence>
<keyword evidence="3" id="KW-0963">Cytoplasm</keyword>
<protein>
    <recommendedName>
        <fullName evidence="3">Proteasome subunit alpha type</fullName>
    </recommendedName>
</protein>
<dbReference type="PROSITE" id="PS00388">
    <property type="entry name" value="PROTEASOME_ALPHA_1"/>
    <property type="match status" value="1"/>
</dbReference>
<dbReference type="Gene3D" id="3.60.20.10">
    <property type="entry name" value="Glutamine Phosphoribosylpyrophosphate, subunit 1, domain 1"/>
    <property type="match status" value="1"/>
</dbReference>
<dbReference type="SUPFAM" id="SSF56235">
    <property type="entry name" value="N-terminal nucleophile aminohydrolases (Ntn hydrolases)"/>
    <property type="match status" value="1"/>
</dbReference>
<feature type="domain" description="Proteasome alpha-type subunits" evidence="4">
    <location>
        <begin position="8"/>
        <end position="30"/>
    </location>
</feature>
<dbReference type="InterPro" id="IPR023332">
    <property type="entry name" value="Proteasome_alpha-type"/>
</dbReference>
<keyword evidence="1 2" id="KW-0647">Proteasome</keyword>
<dbReference type="Proteomes" id="UP001295794">
    <property type="component" value="Unassembled WGS sequence"/>
</dbReference>
<dbReference type="Pfam" id="PF10584">
    <property type="entry name" value="Proteasome_A_N"/>
    <property type="match status" value="1"/>
</dbReference>
<comment type="subcellular location">
    <subcellularLocation>
        <location evidence="3">Cytoplasm</location>
    </subcellularLocation>
    <subcellularLocation>
        <location evidence="3">Nucleus</location>
    </subcellularLocation>
</comment>
<accession>A0AAD2HJ04</accession>
<proteinExistence type="inferred from homology"/>
<dbReference type="GO" id="GO:0006511">
    <property type="term" value="P:ubiquitin-dependent protein catabolic process"/>
    <property type="evidence" value="ECO:0007669"/>
    <property type="project" value="InterPro"/>
</dbReference>
<dbReference type="GO" id="GO:0005634">
    <property type="term" value="C:nucleus"/>
    <property type="evidence" value="ECO:0007669"/>
    <property type="project" value="UniProtKB-SubCell"/>
</dbReference>
<organism evidence="5 6">
    <name type="scientific">Mycena citricolor</name>
    <dbReference type="NCBI Taxonomy" id="2018698"/>
    <lineage>
        <taxon>Eukaryota</taxon>
        <taxon>Fungi</taxon>
        <taxon>Dikarya</taxon>
        <taxon>Basidiomycota</taxon>
        <taxon>Agaricomycotina</taxon>
        <taxon>Agaricomycetes</taxon>
        <taxon>Agaricomycetidae</taxon>
        <taxon>Agaricales</taxon>
        <taxon>Marasmiineae</taxon>
        <taxon>Mycenaceae</taxon>
        <taxon>Mycena</taxon>
    </lineage>
</organism>
<comment type="caution">
    <text evidence="5">The sequence shown here is derived from an EMBL/GenBank/DDBJ whole genome shotgun (WGS) entry which is preliminary data.</text>
</comment>
<dbReference type="SMART" id="SM00948">
    <property type="entry name" value="Proteasome_A_N"/>
    <property type="match status" value="1"/>
</dbReference>
<dbReference type="InterPro" id="IPR050115">
    <property type="entry name" value="Proteasome_alpha"/>
</dbReference>
<keyword evidence="6" id="KW-1185">Reference proteome</keyword>
<comment type="subunit">
    <text evidence="3">The 26S proteasome consists of a 20S proteasome core and two 19S regulatory subunits.</text>
</comment>
<dbReference type="PANTHER" id="PTHR11599">
    <property type="entry name" value="PROTEASOME SUBUNIT ALPHA/BETA"/>
    <property type="match status" value="1"/>
</dbReference>
<dbReference type="GO" id="GO:0019773">
    <property type="term" value="C:proteasome core complex, alpha-subunit complex"/>
    <property type="evidence" value="ECO:0007669"/>
    <property type="project" value="UniProtKB-UniRule"/>
</dbReference>
<dbReference type="EMBL" id="CAVNYO010000405">
    <property type="protein sequence ID" value="CAK5275735.1"/>
    <property type="molecule type" value="Genomic_DNA"/>
</dbReference>
<sequence length="269" mass="29346">MTSIGTGYDLSASTYSPDGRIFQVEYANKAVENSGTAIGMKVKDGIVLAVEKLVHSKLLVPGSNRRIQTIDRHLGMATAGLPADGRSIANRARDESSNLRENYRSPPTVKVLSLAQPPQLVTNQLFELRNQSLADRMGQFVQMYTLYSSVRPFGVSALLGGVDKDGPALYCIEPSGVFYGYHGAAVGKGRQLAKSELEKLKLAELTAREAVIEAARIIYLVHEDAKEKEFELEMTWVGPETNGLHLAVPKDLFDEAETKAKDALTSGFE</sequence>
<keyword evidence="3" id="KW-0539">Nucleus</keyword>
<dbReference type="GO" id="GO:0005737">
    <property type="term" value="C:cytoplasm"/>
    <property type="evidence" value="ECO:0007669"/>
    <property type="project" value="UniProtKB-SubCell"/>
</dbReference>
<evidence type="ECO:0000256" key="2">
    <source>
        <dbReference type="PROSITE-ProRule" id="PRU00808"/>
    </source>
</evidence>
<evidence type="ECO:0000313" key="6">
    <source>
        <dbReference type="Proteomes" id="UP001295794"/>
    </source>
</evidence>
<dbReference type="CDD" id="cd03751">
    <property type="entry name" value="proteasome_alpha_type_3"/>
    <property type="match status" value="1"/>
</dbReference>
<evidence type="ECO:0000256" key="3">
    <source>
        <dbReference type="RuleBase" id="RU000551"/>
    </source>
</evidence>
<comment type="similarity">
    <text evidence="2 3">Belongs to the peptidase T1A family.</text>
</comment>
<evidence type="ECO:0000256" key="1">
    <source>
        <dbReference type="ARBA" id="ARBA00022942"/>
    </source>
</evidence>
<gene>
    <name evidence="5" type="ORF">MYCIT1_LOCUS23688</name>
</gene>
<reference evidence="5" key="1">
    <citation type="submission" date="2023-11" db="EMBL/GenBank/DDBJ databases">
        <authorList>
            <person name="De Vega J J."/>
            <person name="De Vega J J."/>
        </authorList>
    </citation>
    <scope>NUCLEOTIDE SEQUENCE</scope>
</reference>
<dbReference type="Pfam" id="PF00227">
    <property type="entry name" value="Proteasome"/>
    <property type="match status" value="2"/>
</dbReference>
<evidence type="ECO:0000313" key="5">
    <source>
        <dbReference type="EMBL" id="CAK5275735.1"/>
    </source>
</evidence>